<comment type="catalytic activity">
    <reaction evidence="1">
        <text>2 6,7-dimethyl-8-(1-D-ribityl)lumazine + H(+) = 5-amino-6-(D-ribitylamino)uracil + riboflavin</text>
        <dbReference type="Rhea" id="RHEA:20772"/>
        <dbReference type="ChEBI" id="CHEBI:15378"/>
        <dbReference type="ChEBI" id="CHEBI:15934"/>
        <dbReference type="ChEBI" id="CHEBI:57986"/>
        <dbReference type="ChEBI" id="CHEBI:58201"/>
        <dbReference type="EC" id="2.5.1.9"/>
    </reaction>
</comment>
<protein>
    <recommendedName>
        <fullName evidence="5 9">Riboflavin synthase</fullName>
        <ecNumber evidence="4 9">2.5.1.9</ecNumber>
    </recommendedName>
</protein>
<evidence type="ECO:0000256" key="6">
    <source>
        <dbReference type="ARBA" id="ARBA00022619"/>
    </source>
</evidence>
<evidence type="ECO:0000256" key="5">
    <source>
        <dbReference type="ARBA" id="ARBA00013950"/>
    </source>
</evidence>
<evidence type="ECO:0000313" key="13">
    <source>
        <dbReference type="Proteomes" id="UP000733611"/>
    </source>
</evidence>
<dbReference type="FunFam" id="2.40.30.20:FF:000004">
    <property type="entry name" value="Riboflavin synthase, alpha subunit"/>
    <property type="match status" value="1"/>
</dbReference>
<dbReference type="Pfam" id="PF00677">
    <property type="entry name" value="Lum_binding"/>
    <property type="match status" value="2"/>
</dbReference>
<comment type="pathway">
    <text evidence="3">Cofactor biosynthesis; riboflavin biosynthesis; riboflavin from 2-hydroxy-3-oxobutyl phosphate and 5-amino-6-(D-ribitylamino)uracil: step 2/2.</text>
</comment>
<dbReference type="SUPFAM" id="SSF63380">
    <property type="entry name" value="Riboflavin synthase domain-like"/>
    <property type="match status" value="2"/>
</dbReference>
<evidence type="ECO:0000256" key="1">
    <source>
        <dbReference type="ARBA" id="ARBA00000968"/>
    </source>
</evidence>
<dbReference type="CDD" id="cd00402">
    <property type="entry name" value="Riboflavin_synthase_like"/>
    <property type="match status" value="1"/>
</dbReference>
<dbReference type="NCBIfam" id="TIGR00187">
    <property type="entry name" value="ribE"/>
    <property type="match status" value="1"/>
</dbReference>
<dbReference type="InterPro" id="IPR023366">
    <property type="entry name" value="ATP_synth_asu-like_sf"/>
</dbReference>
<dbReference type="EC" id="2.5.1.9" evidence="4 9"/>
<dbReference type="InterPro" id="IPR017938">
    <property type="entry name" value="Riboflavin_synthase-like_b-brl"/>
</dbReference>
<gene>
    <name evidence="12" type="ORF">H9847_09980</name>
</gene>
<reference evidence="12" key="1">
    <citation type="journal article" date="2021" name="PeerJ">
        <title>Extensive microbial diversity within the chicken gut microbiome revealed by metagenomics and culture.</title>
        <authorList>
            <person name="Gilroy R."/>
            <person name="Ravi A."/>
            <person name="Getino M."/>
            <person name="Pursley I."/>
            <person name="Horton D.L."/>
            <person name="Alikhan N.F."/>
            <person name="Baker D."/>
            <person name="Gharbi K."/>
            <person name="Hall N."/>
            <person name="Watson M."/>
            <person name="Adriaenssens E.M."/>
            <person name="Foster-Nyarko E."/>
            <person name="Jarju S."/>
            <person name="Secka A."/>
            <person name="Antonio M."/>
            <person name="Oren A."/>
            <person name="Chaudhuri R.R."/>
            <person name="La Ragione R."/>
            <person name="Hildebrand F."/>
            <person name="Pallen M.J."/>
        </authorList>
    </citation>
    <scope>NUCLEOTIDE SEQUENCE</scope>
    <source>
        <strain evidence="12">378</strain>
    </source>
</reference>
<comment type="function">
    <text evidence="2">Catalyzes the dismutation of two molecules of 6,7-dimethyl-8-ribityllumazine, resulting in the formation of riboflavin and 5-amino-6-(D-ribitylamino)uracil.</text>
</comment>
<dbReference type="AlphaFoldDB" id="A0A948THT6"/>
<dbReference type="PANTHER" id="PTHR21098">
    <property type="entry name" value="RIBOFLAVIN SYNTHASE ALPHA CHAIN"/>
    <property type="match status" value="1"/>
</dbReference>
<dbReference type="Gene3D" id="2.40.30.20">
    <property type="match status" value="2"/>
</dbReference>
<evidence type="ECO:0000256" key="4">
    <source>
        <dbReference type="ARBA" id="ARBA00012827"/>
    </source>
</evidence>
<feature type="domain" description="Lumazine-binding" evidence="11">
    <location>
        <begin position="1"/>
        <end position="98"/>
    </location>
</feature>
<feature type="repeat" description="Lumazine-binding" evidence="10">
    <location>
        <begin position="99"/>
        <end position="194"/>
    </location>
</feature>
<dbReference type="Proteomes" id="UP000733611">
    <property type="component" value="Unassembled WGS sequence"/>
</dbReference>
<reference evidence="12" key="2">
    <citation type="submission" date="2021-04" db="EMBL/GenBank/DDBJ databases">
        <authorList>
            <person name="Gilroy R."/>
        </authorList>
    </citation>
    <scope>NUCLEOTIDE SEQUENCE</scope>
    <source>
        <strain evidence="12">378</strain>
    </source>
</reference>
<accession>A0A948THT6</accession>
<evidence type="ECO:0000256" key="10">
    <source>
        <dbReference type="PROSITE-ProRule" id="PRU00524"/>
    </source>
</evidence>
<dbReference type="PROSITE" id="PS51177">
    <property type="entry name" value="LUMAZINE_BIND"/>
    <property type="match status" value="2"/>
</dbReference>
<dbReference type="GO" id="GO:0009231">
    <property type="term" value="P:riboflavin biosynthetic process"/>
    <property type="evidence" value="ECO:0007669"/>
    <property type="project" value="UniProtKB-KW"/>
</dbReference>
<evidence type="ECO:0000256" key="7">
    <source>
        <dbReference type="ARBA" id="ARBA00022679"/>
    </source>
</evidence>
<dbReference type="InterPro" id="IPR001783">
    <property type="entry name" value="Lumazine-bd"/>
</dbReference>
<dbReference type="EMBL" id="JAHLFE010000207">
    <property type="protein sequence ID" value="MBU3845169.1"/>
    <property type="molecule type" value="Genomic_DNA"/>
</dbReference>
<dbReference type="InterPro" id="IPR026017">
    <property type="entry name" value="Lumazine-bd_dom"/>
</dbReference>
<keyword evidence="8" id="KW-0677">Repeat</keyword>
<feature type="repeat" description="Lumazine-binding" evidence="10">
    <location>
        <begin position="1"/>
        <end position="98"/>
    </location>
</feature>
<comment type="caution">
    <text evidence="12">The sequence shown here is derived from an EMBL/GenBank/DDBJ whole genome shotgun (WGS) entry which is preliminary data.</text>
</comment>
<evidence type="ECO:0000256" key="3">
    <source>
        <dbReference type="ARBA" id="ARBA00004887"/>
    </source>
</evidence>
<evidence type="ECO:0000313" key="12">
    <source>
        <dbReference type="EMBL" id="MBU3845169.1"/>
    </source>
</evidence>
<sequence>MFTGIVEAKGTLQSITRVGQGAHVRVRTTPAFIKDRVRLGDSIATNGVCLTATRLYADGYEADLSFESFSLTCFQYYVPGTELNLELACTPNTRLGGHIMQGHVDGIGTVLERYRVDEAYNIWVQAPENLKRYIAMKGSIAVNGVSLTVNEVRDRDFRLTLIPHTLSEIATKFEPGSKVNLEVDVLARYIERLLQAQQPAQGAGQRAAQGAESSLLSSLQQNGFI</sequence>
<dbReference type="NCBIfam" id="NF006767">
    <property type="entry name" value="PRK09289.1"/>
    <property type="match status" value="1"/>
</dbReference>
<proteinExistence type="predicted"/>
<evidence type="ECO:0000256" key="8">
    <source>
        <dbReference type="ARBA" id="ARBA00022737"/>
    </source>
</evidence>
<evidence type="ECO:0000256" key="2">
    <source>
        <dbReference type="ARBA" id="ARBA00002803"/>
    </source>
</evidence>
<dbReference type="GO" id="GO:0004746">
    <property type="term" value="F:riboflavin synthase activity"/>
    <property type="evidence" value="ECO:0007669"/>
    <property type="project" value="UniProtKB-UniRule"/>
</dbReference>
<keyword evidence="6" id="KW-0686">Riboflavin biosynthesis</keyword>
<feature type="domain" description="Lumazine-binding" evidence="11">
    <location>
        <begin position="99"/>
        <end position="194"/>
    </location>
</feature>
<organism evidence="12 13">
    <name type="scientific">Candidatus Anaerobiospirillum pullicola</name>
    <dbReference type="NCBI Taxonomy" id="2838451"/>
    <lineage>
        <taxon>Bacteria</taxon>
        <taxon>Pseudomonadati</taxon>
        <taxon>Pseudomonadota</taxon>
        <taxon>Gammaproteobacteria</taxon>
        <taxon>Aeromonadales</taxon>
        <taxon>Succinivibrionaceae</taxon>
        <taxon>Anaerobiospirillum</taxon>
    </lineage>
</organism>
<name>A0A948THT6_9GAMM</name>
<dbReference type="PANTHER" id="PTHR21098:SF12">
    <property type="entry name" value="RIBOFLAVIN SYNTHASE"/>
    <property type="match status" value="1"/>
</dbReference>
<evidence type="ECO:0000256" key="9">
    <source>
        <dbReference type="NCBIfam" id="TIGR00187"/>
    </source>
</evidence>
<dbReference type="PIRSF" id="PIRSF000498">
    <property type="entry name" value="Riboflavin_syn_A"/>
    <property type="match status" value="1"/>
</dbReference>
<keyword evidence="7 12" id="KW-0808">Transferase</keyword>
<evidence type="ECO:0000259" key="11">
    <source>
        <dbReference type="PROSITE" id="PS51177"/>
    </source>
</evidence>